<sequence length="120" mass="13100">MSRACGCFGRCEWSSFGQKLCNRYSSLLPSSCSFRLSMCRACKRDEACIALKQLFSVATRSEKRTARYRSPATPYLEASITSIAAKASGSVIGELEMFTSIVVSPDGSLVVVAAPRRHSF</sequence>
<gene>
    <name evidence="1" type="ORF">QAD02_016852</name>
</gene>
<evidence type="ECO:0000313" key="1">
    <source>
        <dbReference type="EMBL" id="KAJ8681065.1"/>
    </source>
</evidence>
<comment type="caution">
    <text evidence="1">The sequence shown here is derived from an EMBL/GenBank/DDBJ whole genome shotgun (WGS) entry which is preliminary data.</text>
</comment>
<accession>A0ACC2PCC4</accession>
<proteinExistence type="predicted"/>
<organism evidence="1 2">
    <name type="scientific">Eretmocerus hayati</name>
    <dbReference type="NCBI Taxonomy" id="131215"/>
    <lineage>
        <taxon>Eukaryota</taxon>
        <taxon>Metazoa</taxon>
        <taxon>Ecdysozoa</taxon>
        <taxon>Arthropoda</taxon>
        <taxon>Hexapoda</taxon>
        <taxon>Insecta</taxon>
        <taxon>Pterygota</taxon>
        <taxon>Neoptera</taxon>
        <taxon>Endopterygota</taxon>
        <taxon>Hymenoptera</taxon>
        <taxon>Apocrita</taxon>
        <taxon>Proctotrupomorpha</taxon>
        <taxon>Chalcidoidea</taxon>
        <taxon>Aphelinidae</taxon>
        <taxon>Aphelininae</taxon>
        <taxon>Eretmocerus</taxon>
    </lineage>
</organism>
<dbReference type="EMBL" id="CM056742">
    <property type="protein sequence ID" value="KAJ8681065.1"/>
    <property type="molecule type" value="Genomic_DNA"/>
</dbReference>
<protein>
    <submittedName>
        <fullName evidence="1">Uncharacterized protein</fullName>
    </submittedName>
</protein>
<name>A0ACC2PCC4_9HYME</name>
<keyword evidence="2" id="KW-1185">Reference proteome</keyword>
<reference evidence="1" key="1">
    <citation type="submission" date="2023-04" db="EMBL/GenBank/DDBJ databases">
        <title>A chromosome-level genome assembly of the parasitoid wasp Eretmocerus hayati.</title>
        <authorList>
            <person name="Zhong Y."/>
            <person name="Liu S."/>
            <person name="Liu Y."/>
        </authorList>
    </citation>
    <scope>NUCLEOTIDE SEQUENCE</scope>
    <source>
        <strain evidence="1">ZJU_SS_LIU_2023</strain>
    </source>
</reference>
<evidence type="ECO:0000313" key="2">
    <source>
        <dbReference type="Proteomes" id="UP001239111"/>
    </source>
</evidence>
<dbReference type="Proteomes" id="UP001239111">
    <property type="component" value="Chromosome 2"/>
</dbReference>